<reference evidence="4 5" key="2">
    <citation type="submission" date="2018-03" db="EMBL/GenBank/DDBJ databases">
        <title>The ancient ancestry and fast evolution of plastids.</title>
        <authorList>
            <person name="Moore K.R."/>
            <person name="Magnabosco C."/>
            <person name="Momper L."/>
            <person name="Gold D.A."/>
            <person name="Bosak T."/>
            <person name="Fournier G.P."/>
        </authorList>
    </citation>
    <scope>NUCLEOTIDE SEQUENCE [LARGE SCALE GENOMIC DNA]</scope>
    <source>
        <strain evidence="4 5">ULC007</strain>
    </source>
</reference>
<dbReference type="STRING" id="1920490.GCA_001895925_01454"/>
<evidence type="ECO:0000313" key="5">
    <source>
        <dbReference type="Proteomes" id="UP000238634"/>
    </source>
</evidence>
<feature type="compositionally biased region" description="Polar residues" evidence="3">
    <location>
        <begin position="218"/>
        <end position="227"/>
    </location>
</feature>
<dbReference type="RefSeq" id="WP_073069310.1">
    <property type="nucleotide sequence ID" value="NZ_MPPI01000002.1"/>
</dbReference>
<feature type="compositionally biased region" description="Basic and acidic residues" evidence="3">
    <location>
        <begin position="236"/>
        <end position="247"/>
    </location>
</feature>
<dbReference type="OrthoDB" id="9779630at2"/>
<keyword evidence="2" id="KW-0175">Coiled coil</keyword>
<dbReference type="PANTHER" id="PTHR31088">
    <property type="entry name" value="MEMBRANE-ASSOCIATED PROTEIN VIPP1, CHLOROPLASTIC"/>
    <property type="match status" value="1"/>
</dbReference>
<accession>A0A2T1DM03</accession>
<dbReference type="AlphaFoldDB" id="A0A2T1DM03"/>
<keyword evidence="5" id="KW-1185">Reference proteome</keyword>
<gene>
    <name evidence="4" type="ORF">C7B65_02370</name>
</gene>
<reference evidence="4 5" key="1">
    <citation type="submission" date="2018-02" db="EMBL/GenBank/DDBJ databases">
        <authorList>
            <person name="Cohen D.B."/>
            <person name="Kent A.D."/>
        </authorList>
    </citation>
    <scope>NUCLEOTIDE SEQUENCE [LARGE SCALE GENOMIC DNA]</scope>
    <source>
        <strain evidence="4 5">ULC007</strain>
    </source>
</reference>
<name>A0A2T1DM03_9CYAN</name>
<dbReference type="InterPro" id="IPR007157">
    <property type="entry name" value="PspA_VIPP1"/>
</dbReference>
<evidence type="ECO:0000313" key="4">
    <source>
        <dbReference type="EMBL" id="PSB21454.1"/>
    </source>
</evidence>
<organism evidence="4 5">
    <name type="scientific">Phormidesmis priestleyi ULC007</name>
    <dbReference type="NCBI Taxonomy" id="1920490"/>
    <lineage>
        <taxon>Bacteria</taxon>
        <taxon>Bacillati</taxon>
        <taxon>Cyanobacteriota</taxon>
        <taxon>Cyanophyceae</taxon>
        <taxon>Leptolyngbyales</taxon>
        <taxon>Leptolyngbyaceae</taxon>
        <taxon>Phormidesmis</taxon>
    </lineage>
</organism>
<sequence length="247" mass="27892">MGLFDRIWRAIRANINHLVGQAEDPEKILEQTVLDMQDDLIQLRQAVAQAIATQKRTERQCSQAKSLSEEWYRRAQLALQKGDEPLAREALTRRKSYQETAVAMEAQLTQQRAIVTQLKQNMMKLESKISEAKTKKDLYIARARSAKASQQLNEMLSNVGTGSAMNAFERMEEKVLQLEAQSEAIAELGTDDLEKRFEALGETNEIDAELASMKNQLMSGTPSQLPASAQLDVDPELEKLRSQIRET</sequence>
<evidence type="ECO:0000256" key="1">
    <source>
        <dbReference type="ARBA" id="ARBA00043985"/>
    </source>
</evidence>
<protein>
    <submittedName>
        <fullName evidence="4">PspA/IM30 family protein</fullName>
    </submittedName>
</protein>
<dbReference type="EMBL" id="PVWG01000002">
    <property type="protein sequence ID" value="PSB21454.1"/>
    <property type="molecule type" value="Genomic_DNA"/>
</dbReference>
<evidence type="ECO:0000256" key="2">
    <source>
        <dbReference type="SAM" id="Coils"/>
    </source>
</evidence>
<dbReference type="Proteomes" id="UP000238634">
    <property type="component" value="Unassembled WGS sequence"/>
</dbReference>
<comment type="caution">
    <text evidence="4">The sequence shown here is derived from an EMBL/GenBank/DDBJ whole genome shotgun (WGS) entry which is preliminary data.</text>
</comment>
<evidence type="ECO:0000256" key="3">
    <source>
        <dbReference type="SAM" id="MobiDB-lite"/>
    </source>
</evidence>
<feature type="coiled-coil region" evidence="2">
    <location>
        <begin position="108"/>
        <end position="142"/>
    </location>
</feature>
<dbReference type="PANTHER" id="PTHR31088:SF6">
    <property type="entry name" value="PHAGE SHOCK PROTEIN A"/>
    <property type="match status" value="1"/>
</dbReference>
<feature type="region of interest" description="Disordered" evidence="3">
    <location>
        <begin position="218"/>
        <end position="247"/>
    </location>
</feature>
<comment type="similarity">
    <text evidence="1">Belongs to the PspA/Vipp/IM30 family.</text>
</comment>
<dbReference type="Pfam" id="PF04012">
    <property type="entry name" value="PspA_IM30"/>
    <property type="match status" value="1"/>
</dbReference>
<proteinExistence type="inferred from homology"/>